<name>A0A813ELH0_POLGL</name>
<gene>
    <name evidence="1" type="ORF">PGLA1383_LOCUS21128</name>
</gene>
<dbReference type="SUPFAM" id="SSF53335">
    <property type="entry name" value="S-adenosyl-L-methionine-dependent methyltransferases"/>
    <property type="match status" value="1"/>
</dbReference>
<proteinExistence type="predicted"/>
<comment type="caution">
    <text evidence="1">The sequence shown here is derived from an EMBL/GenBank/DDBJ whole genome shotgun (WGS) entry which is preliminary data.</text>
</comment>
<dbReference type="AlphaFoldDB" id="A0A813ELH0"/>
<evidence type="ECO:0000313" key="2">
    <source>
        <dbReference type="Proteomes" id="UP000654075"/>
    </source>
</evidence>
<dbReference type="EMBL" id="CAJNNV010014799">
    <property type="protein sequence ID" value="CAE8602896.1"/>
    <property type="molecule type" value="Genomic_DNA"/>
</dbReference>
<dbReference type="InterPro" id="IPR029063">
    <property type="entry name" value="SAM-dependent_MTases_sf"/>
</dbReference>
<reference evidence="1" key="1">
    <citation type="submission" date="2021-02" db="EMBL/GenBank/DDBJ databases">
        <authorList>
            <person name="Dougan E. K."/>
            <person name="Rhodes N."/>
            <person name="Thang M."/>
            <person name="Chan C."/>
        </authorList>
    </citation>
    <scope>NUCLEOTIDE SEQUENCE</scope>
</reference>
<dbReference type="Proteomes" id="UP000654075">
    <property type="component" value="Unassembled WGS sequence"/>
</dbReference>
<keyword evidence="2" id="KW-1185">Reference proteome</keyword>
<protein>
    <submittedName>
        <fullName evidence="1">Uncharacterized protein</fullName>
    </submittedName>
</protein>
<sequence>MMKGEKSNEIKLLNKSCLAASALLRQRVSSFEFEGHYKGSFQAFLYGEVLLENGERRFDAVWFFGCTQPWLVVDKDASHIERLHGIMQPSGVFLYSDGWGESTDLDTCQGSTVLTSNGAWWFRHKRVDQDDVKEELRKIGFTDLSPKNDGSGRIYTKERGSRDFTRLEETLYFGFEKTAVWGFENCLKHFNSEVHVRFVLPRAKAKEKIIFFLDHVIELENSGRGGIYRLKEWTLSSQQPLVLTESTVNNNNNNDNNNNKITATITTKGGG</sequence>
<accession>A0A813ELH0</accession>
<organism evidence="1 2">
    <name type="scientific">Polarella glacialis</name>
    <name type="common">Dinoflagellate</name>
    <dbReference type="NCBI Taxonomy" id="89957"/>
    <lineage>
        <taxon>Eukaryota</taxon>
        <taxon>Sar</taxon>
        <taxon>Alveolata</taxon>
        <taxon>Dinophyceae</taxon>
        <taxon>Suessiales</taxon>
        <taxon>Suessiaceae</taxon>
        <taxon>Polarella</taxon>
    </lineage>
</organism>
<evidence type="ECO:0000313" key="1">
    <source>
        <dbReference type="EMBL" id="CAE8602896.1"/>
    </source>
</evidence>